<name>A0A518E235_9BACT</name>
<dbReference type="InterPro" id="IPR003362">
    <property type="entry name" value="Bact_transf"/>
</dbReference>
<dbReference type="InterPro" id="IPR036291">
    <property type="entry name" value="NAD(P)-bd_dom_sf"/>
</dbReference>
<dbReference type="PANTHER" id="PTHR30576:SF0">
    <property type="entry name" value="UNDECAPRENYL-PHOSPHATE N-ACETYLGALACTOSAMINYL 1-PHOSPHATE TRANSFERASE-RELATED"/>
    <property type="match status" value="1"/>
</dbReference>
<dbReference type="PANTHER" id="PTHR30576">
    <property type="entry name" value="COLANIC BIOSYNTHESIS UDP-GLUCOSE LIPID CARRIER TRANSFERASE"/>
    <property type="match status" value="1"/>
</dbReference>
<evidence type="ECO:0000256" key="5">
    <source>
        <dbReference type="ARBA" id="ARBA00022989"/>
    </source>
</evidence>
<dbReference type="EC" id="2.7.8.31" evidence="9"/>
<accession>A0A518E235</accession>
<keyword evidence="3 9" id="KW-0808">Transferase</keyword>
<dbReference type="OrthoDB" id="9766874at2"/>
<dbReference type="Pfam" id="PF02397">
    <property type="entry name" value="Bac_transf"/>
    <property type="match status" value="1"/>
</dbReference>
<feature type="transmembrane region" description="Helical" evidence="7">
    <location>
        <begin position="284"/>
        <end position="305"/>
    </location>
</feature>
<dbReference type="GO" id="GO:0089702">
    <property type="term" value="F:undecaprenyl-phosphate glucose phosphotransferase activity"/>
    <property type="evidence" value="ECO:0007669"/>
    <property type="project" value="UniProtKB-EC"/>
</dbReference>
<dbReference type="InterPro" id="IPR017473">
    <property type="entry name" value="Undecaprenyl-P_gluc_Ptfrase"/>
</dbReference>
<dbReference type="SUPFAM" id="SSF51735">
    <property type="entry name" value="NAD(P)-binding Rossmann-fold domains"/>
    <property type="match status" value="1"/>
</dbReference>
<proteinExistence type="inferred from homology"/>
<keyword evidence="10" id="KW-1185">Reference proteome</keyword>
<feature type="transmembrane region" description="Helical" evidence="7">
    <location>
        <begin position="79"/>
        <end position="103"/>
    </location>
</feature>
<dbReference type="RefSeq" id="WP_145057148.1">
    <property type="nucleotide sequence ID" value="NZ_CP036433.1"/>
</dbReference>
<evidence type="ECO:0000256" key="3">
    <source>
        <dbReference type="ARBA" id="ARBA00022679"/>
    </source>
</evidence>
<sequence length="469" mass="52593">MTSGLRRIHQHWSPMETVYRIVDAACIIAGLALVVPLATAMTGERYLLIGSASIVMFFVSAGFSGLYRNWRGVPLERELVCSLATWGATLLALMTAAFAVRIVDHTPRSVILCWFAVTPVLFASSRIFLRNLLQTLRARGLNTHTFAIVGVNDLGIQLAKNIEAAPEMGLKLSGFYDDRPDSRLLDLPPSVGEKVGDLEVLVQQARRGEVDRIYIAFPMRAEQRIREVLARLSDSTASVYIVPDFFVFELLHSRWTNISGLPVVSVFENPFYGVDGVIKRISDLVLASIALAMLSLPMLAIAVAIKVTSPGPVFFRQKRYGLDGREILVWKFRSMRVMDNGPQVKQATRNDPRITPLGGLLRRTSLDELPQLFNVLDGSMSLVGPRPHASAHNEAYRNQIQGYMLRHKVKPGITGLAQVNGWRGETDTLEKMARRVECDHQYIREWSIWMDIRILFRTVLVVFKGENAY</sequence>
<feature type="transmembrane region" description="Helical" evidence="7">
    <location>
        <begin position="21"/>
        <end position="40"/>
    </location>
</feature>
<evidence type="ECO:0000259" key="8">
    <source>
        <dbReference type="Pfam" id="PF02397"/>
    </source>
</evidence>
<dbReference type="AlphaFoldDB" id="A0A518E235"/>
<dbReference type="EMBL" id="CP036433">
    <property type="protein sequence ID" value="QDU98141.1"/>
    <property type="molecule type" value="Genomic_DNA"/>
</dbReference>
<dbReference type="NCBIfam" id="TIGR03023">
    <property type="entry name" value="WcaJ_sugtrans"/>
    <property type="match status" value="1"/>
</dbReference>
<dbReference type="Gene3D" id="3.40.50.720">
    <property type="entry name" value="NAD(P)-binding Rossmann-like Domain"/>
    <property type="match status" value="1"/>
</dbReference>
<keyword evidence="5 7" id="KW-1133">Transmembrane helix</keyword>
<dbReference type="NCBIfam" id="TIGR03025">
    <property type="entry name" value="EPS_sugtrans"/>
    <property type="match status" value="1"/>
</dbReference>
<organism evidence="9 10">
    <name type="scientific">Lignipirellula cremea</name>
    <dbReference type="NCBI Taxonomy" id="2528010"/>
    <lineage>
        <taxon>Bacteria</taxon>
        <taxon>Pseudomonadati</taxon>
        <taxon>Planctomycetota</taxon>
        <taxon>Planctomycetia</taxon>
        <taxon>Pirellulales</taxon>
        <taxon>Pirellulaceae</taxon>
        <taxon>Lignipirellula</taxon>
    </lineage>
</organism>
<evidence type="ECO:0000313" key="9">
    <source>
        <dbReference type="EMBL" id="QDU98141.1"/>
    </source>
</evidence>
<dbReference type="Proteomes" id="UP000317648">
    <property type="component" value="Chromosome"/>
</dbReference>
<evidence type="ECO:0000256" key="1">
    <source>
        <dbReference type="ARBA" id="ARBA00004141"/>
    </source>
</evidence>
<protein>
    <submittedName>
        <fullName evidence="9">UDP-glucose:undecaprenyl-phosphate glucose-1-phosphate transferase</fullName>
        <ecNumber evidence="9">2.7.8.31</ecNumber>
    </submittedName>
</protein>
<evidence type="ECO:0000256" key="2">
    <source>
        <dbReference type="ARBA" id="ARBA00006464"/>
    </source>
</evidence>
<comment type="similarity">
    <text evidence="2">Belongs to the bacterial sugar transferase family.</text>
</comment>
<reference evidence="9 10" key="1">
    <citation type="submission" date="2019-02" db="EMBL/GenBank/DDBJ databases">
        <title>Deep-cultivation of Planctomycetes and their phenomic and genomic characterization uncovers novel biology.</title>
        <authorList>
            <person name="Wiegand S."/>
            <person name="Jogler M."/>
            <person name="Boedeker C."/>
            <person name="Pinto D."/>
            <person name="Vollmers J."/>
            <person name="Rivas-Marin E."/>
            <person name="Kohn T."/>
            <person name="Peeters S.H."/>
            <person name="Heuer A."/>
            <person name="Rast P."/>
            <person name="Oberbeckmann S."/>
            <person name="Bunk B."/>
            <person name="Jeske O."/>
            <person name="Meyerdierks A."/>
            <person name="Storesund J.E."/>
            <person name="Kallscheuer N."/>
            <person name="Luecker S."/>
            <person name="Lage O.M."/>
            <person name="Pohl T."/>
            <person name="Merkel B.J."/>
            <person name="Hornburger P."/>
            <person name="Mueller R.-W."/>
            <person name="Bruemmer F."/>
            <person name="Labrenz M."/>
            <person name="Spormann A.M."/>
            <person name="Op den Camp H."/>
            <person name="Overmann J."/>
            <person name="Amann R."/>
            <person name="Jetten M.S.M."/>
            <person name="Mascher T."/>
            <person name="Medema M.H."/>
            <person name="Devos D.P."/>
            <person name="Kaster A.-K."/>
            <person name="Ovreas L."/>
            <person name="Rohde M."/>
            <person name="Galperin M.Y."/>
            <person name="Jogler C."/>
        </authorList>
    </citation>
    <scope>NUCLEOTIDE SEQUENCE [LARGE SCALE GENOMIC DNA]</scope>
    <source>
        <strain evidence="9 10">Pla85_3_4</strain>
    </source>
</reference>
<evidence type="ECO:0000256" key="4">
    <source>
        <dbReference type="ARBA" id="ARBA00022692"/>
    </source>
</evidence>
<feature type="domain" description="Bacterial sugar transferase" evidence="8">
    <location>
        <begin position="279"/>
        <end position="464"/>
    </location>
</feature>
<evidence type="ECO:0000313" key="10">
    <source>
        <dbReference type="Proteomes" id="UP000317648"/>
    </source>
</evidence>
<evidence type="ECO:0000256" key="7">
    <source>
        <dbReference type="SAM" id="Phobius"/>
    </source>
</evidence>
<dbReference type="KEGG" id="lcre:Pla8534_60020"/>
<evidence type="ECO:0000256" key="6">
    <source>
        <dbReference type="ARBA" id="ARBA00023136"/>
    </source>
</evidence>
<dbReference type="InterPro" id="IPR017475">
    <property type="entry name" value="EPS_sugar_tfrase"/>
</dbReference>
<keyword evidence="4 7" id="KW-0812">Transmembrane</keyword>
<comment type="subcellular location">
    <subcellularLocation>
        <location evidence="1">Membrane</location>
        <topology evidence="1">Multi-pass membrane protein</topology>
    </subcellularLocation>
</comment>
<gene>
    <name evidence="9" type="primary">wcaJ</name>
    <name evidence="9" type="ORF">Pla8534_60020</name>
</gene>
<dbReference type="Pfam" id="PF13727">
    <property type="entry name" value="CoA_binding_3"/>
    <property type="match status" value="1"/>
</dbReference>
<dbReference type="GO" id="GO:0016020">
    <property type="term" value="C:membrane"/>
    <property type="evidence" value="ECO:0007669"/>
    <property type="project" value="UniProtKB-SubCell"/>
</dbReference>
<keyword evidence="6 7" id="KW-0472">Membrane</keyword>
<feature type="transmembrane region" description="Helical" evidence="7">
    <location>
        <begin position="109"/>
        <end position="129"/>
    </location>
</feature>
<feature type="transmembrane region" description="Helical" evidence="7">
    <location>
        <begin position="46"/>
        <end position="67"/>
    </location>
</feature>